<dbReference type="InterPro" id="IPR036621">
    <property type="entry name" value="Anticodon-bd_dom_sf"/>
</dbReference>
<keyword evidence="3" id="KW-0436">Ligase</keyword>
<dbReference type="PANTHER" id="PTHR42753">
    <property type="entry name" value="MITOCHONDRIAL RIBOSOME PROTEIN L39/PROLYL-TRNA LIGASE FAMILY MEMBER"/>
    <property type="match status" value="1"/>
</dbReference>
<dbReference type="EC" id="6.1.1.15" evidence="1"/>
<evidence type="ECO:0000259" key="10">
    <source>
        <dbReference type="PROSITE" id="PS50862"/>
    </source>
</evidence>
<sequence>MRLSQLFTKTLREAPADEMALNAQYLIRGGFISKVMSGVYEYLPLGWRVLNKINKIIREEMDAIDGQELYMSVLQDKETWTTTGRWDSAKEVMYQFKDNSGKDFGLGWTHEEPLTKVARHFIGSYRDLPKAVYQIQTKFRNEPRAKSGLLRGREFLMKDLYSFHATERDLDEYYEKVAEAYKNIFRRTGVKAIRTLASGGLFSKFSDEFQVLSDVGEDTVFICQNCDYASNAEVAEKNGICPKCFSKDLGQTDSTDSPQVDKKMKEEKSIEVGNIFKLGSKFSTAFELNYIDEKGQSQPVMMASYGIGPSRLMATVVETNNDFNGIIWPESIAPYKAHLIVLDDKKEESEKLYRDMMRENIEVLYDDREDKTAGEKFADADLIGCPIRIVISRKTLEKNSAEIKKRNEKELNLVKLSDVIPALLDN</sequence>
<dbReference type="GO" id="GO:0005829">
    <property type="term" value="C:cytosol"/>
    <property type="evidence" value="ECO:0007669"/>
    <property type="project" value="TreeGrafter"/>
</dbReference>
<evidence type="ECO:0000256" key="5">
    <source>
        <dbReference type="ARBA" id="ARBA00022840"/>
    </source>
</evidence>
<proteinExistence type="predicted"/>
<dbReference type="PANTHER" id="PTHR42753:SF2">
    <property type="entry name" value="PROLINE--TRNA LIGASE"/>
    <property type="match status" value="1"/>
</dbReference>
<dbReference type="Pfam" id="PF00587">
    <property type="entry name" value="tRNA-synt_2b"/>
    <property type="match status" value="1"/>
</dbReference>
<dbReference type="SUPFAM" id="SSF52954">
    <property type="entry name" value="Class II aaRS ABD-related"/>
    <property type="match status" value="1"/>
</dbReference>
<evidence type="ECO:0000256" key="4">
    <source>
        <dbReference type="ARBA" id="ARBA00022741"/>
    </source>
</evidence>
<protein>
    <recommendedName>
        <fullName evidence="2">Proline--tRNA ligase</fullName>
        <ecNumber evidence="1">6.1.1.15</ecNumber>
    </recommendedName>
    <alternativeName>
        <fullName evidence="8">Prolyl-tRNA synthetase</fullName>
    </alternativeName>
</protein>
<feature type="domain" description="Aminoacyl-transfer RNA synthetases class-II family profile" evidence="10">
    <location>
        <begin position="34"/>
        <end position="329"/>
    </location>
</feature>
<dbReference type="InterPro" id="IPR002316">
    <property type="entry name" value="Pro-tRNA-ligase_IIa"/>
</dbReference>
<dbReference type="InterPro" id="IPR045864">
    <property type="entry name" value="aa-tRNA-synth_II/BPL/LPL"/>
</dbReference>
<dbReference type="SUPFAM" id="SSF55681">
    <property type="entry name" value="Class II aaRS and biotin synthetases"/>
    <property type="match status" value="1"/>
</dbReference>
<dbReference type="AlphaFoldDB" id="A0A2H0R5Y3"/>
<dbReference type="GO" id="GO:0006433">
    <property type="term" value="P:prolyl-tRNA aminoacylation"/>
    <property type="evidence" value="ECO:0007669"/>
    <property type="project" value="InterPro"/>
</dbReference>
<dbReference type="CDD" id="cd00861">
    <property type="entry name" value="ProRS_anticodon_short"/>
    <property type="match status" value="1"/>
</dbReference>
<reference evidence="11 12" key="1">
    <citation type="submission" date="2017-09" db="EMBL/GenBank/DDBJ databases">
        <title>Depth-based differentiation of microbial function through sediment-hosted aquifers and enrichment of novel symbionts in the deep terrestrial subsurface.</title>
        <authorList>
            <person name="Probst A.J."/>
            <person name="Ladd B."/>
            <person name="Jarett J.K."/>
            <person name="Geller-Mcgrath D.E."/>
            <person name="Sieber C.M."/>
            <person name="Emerson J.B."/>
            <person name="Anantharaman K."/>
            <person name="Thomas B.C."/>
            <person name="Malmstrom R."/>
            <person name="Stieglmeier M."/>
            <person name="Klingl A."/>
            <person name="Woyke T."/>
            <person name="Ryan C.M."/>
            <person name="Banfield J.F."/>
        </authorList>
    </citation>
    <scope>NUCLEOTIDE SEQUENCE [LARGE SCALE GENOMIC DNA]</scope>
    <source>
        <strain evidence="11">CG10_big_fil_rev_8_21_14_0_10_37_15</strain>
    </source>
</reference>
<evidence type="ECO:0000256" key="7">
    <source>
        <dbReference type="ARBA" id="ARBA00023146"/>
    </source>
</evidence>
<comment type="caution">
    <text evidence="11">The sequence shown here is derived from an EMBL/GenBank/DDBJ whole genome shotgun (WGS) entry which is preliminary data.</text>
</comment>
<keyword evidence="5" id="KW-0067">ATP-binding</keyword>
<evidence type="ECO:0000256" key="2">
    <source>
        <dbReference type="ARBA" id="ARBA00019110"/>
    </source>
</evidence>
<keyword evidence="4" id="KW-0547">Nucleotide-binding</keyword>
<evidence type="ECO:0000256" key="9">
    <source>
        <dbReference type="ARBA" id="ARBA00047671"/>
    </source>
</evidence>
<dbReference type="InterPro" id="IPR002314">
    <property type="entry name" value="aa-tRNA-synt_IIb"/>
</dbReference>
<dbReference type="InterPro" id="IPR044140">
    <property type="entry name" value="ProRS_anticodon_short"/>
</dbReference>
<dbReference type="Gene3D" id="3.30.930.10">
    <property type="entry name" value="Bira Bifunctional Protein, Domain 2"/>
    <property type="match status" value="1"/>
</dbReference>
<dbReference type="PRINTS" id="PR01046">
    <property type="entry name" value="TRNASYNTHPRO"/>
</dbReference>
<keyword evidence="7" id="KW-0030">Aminoacyl-tRNA synthetase</keyword>
<dbReference type="InterPro" id="IPR050062">
    <property type="entry name" value="Pro-tRNA_synthetase"/>
</dbReference>
<evidence type="ECO:0000256" key="8">
    <source>
        <dbReference type="ARBA" id="ARBA00029731"/>
    </source>
</evidence>
<evidence type="ECO:0000256" key="3">
    <source>
        <dbReference type="ARBA" id="ARBA00022598"/>
    </source>
</evidence>
<dbReference type="GO" id="GO:0004827">
    <property type="term" value="F:proline-tRNA ligase activity"/>
    <property type="evidence" value="ECO:0007669"/>
    <property type="project" value="UniProtKB-EC"/>
</dbReference>
<comment type="catalytic activity">
    <reaction evidence="9">
        <text>tRNA(Pro) + L-proline + ATP = L-prolyl-tRNA(Pro) + AMP + diphosphate</text>
        <dbReference type="Rhea" id="RHEA:14305"/>
        <dbReference type="Rhea" id="RHEA-COMP:9700"/>
        <dbReference type="Rhea" id="RHEA-COMP:9702"/>
        <dbReference type="ChEBI" id="CHEBI:30616"/>
        <dbReference type="ChEBI" id="CHEBI:33019"/>
        <dbReference type="ChEBI" id="CHEBI:60039"/>
        <dbReference type="ChEBI" id="CHEBI:78442"/>
        <dbReference type="ChEBI" id="CHEBI:78532"/>
        <dbReference type="ChEBI" id="CHEBI:456215"/>
        <dbReference type="EC" id="6.1.1.15"/>
    </reaction>
</comment>
<gene>
    <name evidence="11" type="ORF">COV30_01720</name>
</gene>
<evidence type="ECO:0000313" key="12">
    <source>
        <dbReference type="Proteomes" id="UP000230208"/>
    </source>
</evidence>
<dbReference type="InterPro" id="IPR004154">
    <property type="entry name" value="Anticodon-bd"/>
</dbReference>
<evidence type="ECO:0000313" key="11">
    <source>
        <dbReference type="EMBL" id="PIR41890.1"/>
    </source>
</evidence>
<evidence type="ECO:0000256" key="6">
    <source>
        <dbReference type="ARBA" id="ARBA00022917"/>
    </source>
</evidence>
<accession>A0A2H0R5Y3</accession>
<dbReference type="InterPro" id="IPR006195">
    <property type="entry name" value="aa-tRNA-synth_II"/>
</dbReference>
<dbReference type="Proteomes" id="UP000230208">
    <property type="component" value="Unassembled WGS sequence"/>
</dbReference>
<organism evidence="11 12">
    <name type="scientific">Candidatus Yanofskybacteria bacterium CG10_big_fil_rev_8_21_14_0_10_37_15</name>
    <dbReference type="NCBI Taxonomy" id="1975097"/>
    <lineage>
        <taxon>Bacteria</taxon>
        <taxon>Candidatus Yanofskyibacteriota</taxon>
    </lineage>
</organism>
<keyword evidence="6" id="KW-0648">Protein biosynthesis</keyword>
<dbReference type="Pfam" id="PF03129">
    <property type="entry name" value="HGTP_anticodon"/>
    <property type="match status" value="1"/>
</dbReference>
<name>A0A2H0R5Y3_9BACT</name>
<evidence type="ECO:0000256" key="1">
    <source>
        <dbReference type="ARBA" id="ARBA00012831"/>
    </source>
</evidence>
<dbReference type="EMBL" id="PCXP01000019">
    <property type="protein sequence ID" value="PIR41890.1"/>
    <property type="molecule type" value="Genomic_DNA"/>
</dbReference>
<dbReference type="PROSITE" id="PS50862">
    <property type="entry name" value="AA_TRNA_LIGASE_II"/>
    <property type="match status" value="1"/>
</dbReference>
<dbReference type="Gene3D" id="3.40.50.800">
    <property type="entry name" value="Anticodon-binding domain"/>
    <property type="match status" value="1"/>
</dbReference>
<dbReference type="GO" id="GO:0005524">
    <property type="term" value="F:ATP binding"/>
    <property type="evidence" value="ECO:0007669"/>
    <property type="project" value="UniProtKB-KW"/>
</dbReference>